<evidence type="ECO:0000259" key="6">
    <source>
        <dbReference type="Pfam" id="PF00692"/>
    </source>
</evidence>
<keyword evidence="3 7" id="KW-0378">Hydrolase</keyword>
<keyword evidence="4" id="KW-0546">Nucleotide metabolism</keyword>
<reference evidence="7 8" key="1">
    <citation type="submission" date="2021-07" db="EMBL/GenBank/DDBJ databases">
        <title>Sphingomonas sp.</title>
        <authorList>
            <person name="Feng G."/>
            <person name="Li J."/>
            <person name="Pan M."/>
        </authorList>
    </citation>
    <scope>NUCLEOTIDE SEQUENCE [LARGE SCALE GENOMIC DNA]</scope>
    <source>
        <strain evidence="7 8">RRHST34</strain>
    </source>
</reference>
<dbReference type="InterPro" id="IPR029054">
    <property type="entry name" value="dUTPase-like"/>
</dbReference>
<dbReference type="Proteomes" id="UP000759103">
    <property type="component" value="Unassembled WGS sequence"/>
</dbReference>
<evidence type="ECO:0000313" key="7">
    <source>
        <dbReference type="EMBL" id="MBW6529869.1"/>
    </source>
</evidence>
<comment type="catalytic activity">
    <reaction evidence="5">
        <text>dUTP + H2O = dUMP + diphosphate + H(+)</text>
        <dbReference type="Rhea" id="RHEA:10248"/>
        <dbReference type="ChEBI" id="CHEBI:15377"/>
        <dbReference type="ChEBI" id="CHEBI:15378"/>
        <dbReference type="ChEBI" id="CHEBI:33019"/>
        <dbReference type="ChEBI" id="CHEBI:61555"/>
        <dbReference type="ChEBI" id="CHEBI:246422"/>
        <dbReference type="EC" id="3.6.1.23"/>
    </reaction>
</comment>
<evidence type="ECO:0000256" key="4">
    <source>
        <dbReference type="ARBA" id="ARBA00023080"/>
    </source>
</evidence>
<protein>
    <recommendedName>
        <fullName evidence="2">dUTP diphosphatase</fullName>
        <ecNumber evidence="2">3.6.1.23</ecNumber>
    </recommendedName>
</protein>
<comment type="similarity">
    <text evidence="1">Belongs to the dUTPase family.</text>
</comment>
<dbReference type="EMBL" id="JAHXZN010000001">
    <property type="protein sequence ID" value="MBW6529869.1"/>
    <property type="molecule type" value="Genomic_DNA"/>
</dbReference>
<dbReference type="Gene3D" id="2.70.40.10">
    <property type="match status" value="1"/>
</dbReference>
<organism evidence="7 8">
    <name type="scientific">Sphingomonas citri</name>
    <dbReference type="NCBI Taxonomy" id="2862499"/>
    <lineage>
        <taxon>Bacteria</taxon>
        <taxon>Pseudomonadati</taxon>
        <taxon>Pseudomonadota</taxon>
        <taxon>Alphaproteobacteria</taxon>
        <taxon>Sphingomonadales</taxon>
        <taxon>Sphingomonadaceae</taxon>
        <taxon>Sphingomonas</taxon>
    </lineage>
</organism>
<dbReference type="EC" id="3.6.1.23" evidence="2"/>
<gene>
    <name evidence="7" type="primary">dut</name>
    <name evidence="7" type="ORF">KZ820_03905</name>
</gene>
<evidence type="ECO:0000256" key="3">
    <source>
        <dbReference type="ARBA" id="ARBA00022801"/>
    </source>
</evidence>
<dbReference type="NCBIfam" id="NF001862">
    <property type="entry name" value="PRK00601.1"/>
    <property type="match status" value="1"/>
</dbReference>
<dbReference type="Pfam" id="PF00692">
    <property type="entry name" value="dUTPase"/>
    <property type="match status" value="1"/>
</dbReference>
<evidence type="ECO:0000313" key="8">
    <source>
        <dbReference type="Proteomes" id="UP000759103"/>
    </source>
</evidence>
<dbReference type="InterPro" id="IPR036157">
    <property type="entry name" value="dUTPase-like_sf"/>
</dbReference>
<evidence type="ECO:0000256" key="5">
    <source>
        <dbReference type="ARBA" id="ARBA00047686"/>
    </source>
</evidence>
<evidence type="ECO:0000256" key="1">
    <source>
        <dbReference type="ARBA" id="ARBA00006581"/>
    </source>
</evidence>
<dbReference type="InterPro" id="IPR033704">
    <property type="entry name" value="dUTPase_trimeric"/>
</dbReference>
<dbReference type="RefSeq" id="WP_219747335.1">
    <property type="nucleotide sequence ID" value="NZ_JAHXZN010000001.1"/>
</dbReference>
<evidence type="ECO:0000256" key="2">
    <source>
        <dbReference type="ARBA" id="ARBA00012379"/>
    </source>
</evidence>
<dbReference type="CDD" id="cd07557">
    <property type="entry name" value="trimeric_dUTPase"/>
    <property type="match status" value="1"/>
</dbReference>
<name>A0ABS7BJT3_9SPHN</name>
<proteinExistence type="inferred from homology"/>
<accession>A0ABS7BJT3</accession>
<keyword evidence="8" id="KW-1185">Reference proteome</keyword>
<dbReference type="GO" id="GO:0004170">
    <property type="term" value="F:dUTP diphosphatase activity"/>
    <property type="evidence" value="ECO:0007669"/>
    <property type="project" value="UniProtKB-EC"/>
</dbReference>
<sequence>MAERDAARVVELRVIDERLHDWGLPRYQTEMAAGIDLHACIDAPLTLQPQAPAVLIPSGIALLMNDPYMAAVLLARSGLGHKRGLILGQSVGLIDADYTDQIYISAWLRTPPGSAPMVIEPGDRVAQLVFVPILRPALHVVEAFSSETGRGLGGFGSTGYGSAATRSPASE</sequence>
<dbReference type="NCBIfam" id="TIGR00576">
    <property type="entry name" value="dut"/>
    <property type="match status" value="1"/>
</dbReference>
<feature type="domain" description="dUTPase-like" evidence="6">
    <location>
        <begin position="22"/>
        <end position="159"/>
    </location>
</feature>
<dbReference type="PANTHER" id="PTHR11241">
    <property type="entry name" value="DEOXYURIDINE 5'-TRIPHOSPHATE NUCLEOTIDOHYDROLASE"/>
    <property type="match status" value="1"/>
</dbReference>
<comment type="caution">
    <text evidence="7">The sequence shown here is derived from an EMBL/GenBank/DDBJ whole genome shotgun (WGS) entry which is preliminary data.</text>
</comment>
<dbReference type="SUPFAM" id="SSF51283">
    <property type="entry name" value="dUTPase-like"/>
    <property type="match status" value="1"/>
</dbReference>
<dbReference type="InterPro" id="IPR008181">
    <property type="entry name" value="dUTPase"/>
</dbReference>
<dbReference type="PANTHER" id="PTHR11241:SF0">
    <property type="entry name" value="DEOXYURIDINE 5'-TRIPHOSPHATE NUCLEOTIDOHYDROLASE"/>
    <property type="match status" value="1"/>
</dbReference>